<dbReference type="PANTHER" id="PTHR43649">
    <property type="entry name" value="ARABINOSE-BINDING PROTEIN-RELATED"/>
    <property type="match status" value="1"/>
</dbReference>
<evidence type="ECO:0000313" key="4">
    <source>
        <dbReference type="Proteomes" id="UP000215596"/>
    </source>
</evidence>
<dbReference type="EMBL" id="NPBY01000046">
    <property type="protein sequence ID" value="PAD75295.1"/>
    <property type="molecule type" value="Genomic_DNA"/>
</dbReference>
<dbReference type="AlphaFoldDB" id="A0A268EQA3"/>
<name>A0A268EQA3_9BACL</name>
<evidence type="ECO:0000256" key="1">
    <source>
        <dbReference type="SAM" id="MobiDB-lite"/>
    </source>
</evidence>
<protein>
    <recommendedName>
        <fullName evidence="5">Extracellular solute-binding protein</fullName>
    </recommendedName>
</protein>
<dbReference type="SUPFAM" id="SSF53850">
    <property type="entry name" value="Periplasmic binding protein-like II"/>
    <property type="match status" value="1"/>
</dbReference>
<dbReference type="Gene3D" id="3.40.190.10">
    <property type="entry name" value="Periplasmic binding protein-like II"/>
    <property type="match status" value="2"/>
</dbReference>
<dbReference type="Proteomes" id="UP000215596">
    <property type="component" value="Unassembled WGS sequence"/>
</dbReference>
<evidence type="ECO:0008006" key="5">
    <source>
        <dbReference type="Google" id="ProtNLM"/>
    </source>
</evidence>
<dbReference type="InterPro" id="IPR006059">
    <property type="entry name" value="SBP"/>
</dbReference>
<evidence type="ECO:0000256" key="2">
    <source>
        <dbReference type="SAM" id="SignalP"/>
    </source>
</evidence>
<comment type="caution">
    <text evidence="3">The sequence shown here is derived from an EMBL/GenBank/DDBJ whole genome shotgun (WGS) entry which is preliminary data.</text>
</comment>
<sequence>MEATVHMKKLMTGLCLTLLSMTVLTACGGGQQTSTGSNPAPETSTEAPKQEKVQVNLWHAWGGSSQEIMDQLIENYNASQDQVEVTATFQGSYGDLSSKLQTAIAAGNQPEAAILERSTIINFARAGALEDLNQYDVDMSDFIPGLLSSTTYDGALVSIPAGRSMPILYYNKEHFKEVGLDPESPPATLEELKEYAERLTIPGERVGYESPTGIWNFSHLVMTYGGRLVNEEATDIGFADGAGVQALSLWNSMLKAGTMKAPPPAEADVTTLRDFVSGRVSMVSLSTGGLTIVMNNVGDAFEFGTAFMPSDNGHLVVPTGGADIAMMANSSQDKKDAMMDFVQWVTSTEQNVFISKSSGYVPTRFSAVESEEMQALYLENPLYKVAVDQLPYANDTDIYVNWSQVSREITQQVELNVLDGSIDEETAIRQIQEAVSPLFNP</sequence>
<evidence type="ECO:0000313" key="3">
    <source>
        <dbReference type="EMBL" id="PAD75295.1"/>
    </source>
</evidence>
<dbReference type="PANTHER" id="PTHR43649:SF12">
    <property type="entry name" value="DIACETYLCHITOBIOSE BINDING PROTEIN DASA"/>
    <property type="match status" value="1"/>
</dbReference>
<feature type="compositionally biased region" description="Polar residues" evidence="1">
    <location>
        <begin position="32"/>
        <end position="47"/>
    </location>
</feature>
<organism evidence="3 4">
    <name type="scientific">Paenibacillus campinasensis</name>
    <dbReference type="NCBI Taxonomy" id="66347"/>
    <lineage>
        <taxon>Bacteria</taxon>
        <taxon>Bacillati</taxon>
        <taxon>Bacillota</taxon>
        <taxon>Bacilli</taxon>
        <taxon>Bacillales</taxon>
        <taxon>Paenibacillaceae</taxon>
        <taxon>Paenibacillus</taxon>
    </lineage>
</organism>
<keyword evidence="2" id="KW-0732">Signal</keyword>
<dbReference type="OrthoDB" id="9795467at2"/>
<accession>A0A268EQA3</accession>
<dbReference type="CDD" id="cd14748">
    <property type="entry name" value="PBP2_UgpB"/>
    <property type="match status" value="1"/>
</dbReference>
<feature type="region of interest" description="Disordered" evidence="1">
    <location>
        <begin position="30"/>
        <end position="50"/>
    </location>
</feature>
<dbReference type="InterPro" id="IPR050490">
    <property type="entry name" value="Bact_solute-bd_prot1"/>
</dbReference>
<proteinExistence type="predicted"/>
<feature type="chain" id="PRO_5039274765" description="Extracellular solute-binding protein" evidence="2">
    <location>
        <begin position="26"/>
        <end position="441"/>
    </location>
</feature>
<feature type="signal peptide" evidence="2">
    <location>
        <begin position="1"/>
        <end position="25"/>
    </location>
</feature>
<dbReference type="Pfam" id="PF13416">
    <property type="entry name" value="SBP_bac_8"/>
    <property type="match status" value="1"/>
</dbReference>
<reference evidence="3 4" key="1">
    <citation type="submission" date="2017-07" db="EMBL/GenBank/DDBJ databases">
        <title>Isolation and whole genome analysis of endospore-forming bacteria from heroin.</title>
        <authorList>
            <person name="Kalinowski J."/>
            <person name="Ahrens B."/>
            <person name="Al-Dilaimi A."/>
            <person name="Winkler A."/>
            <person name="Wibberg D."/>
            <person name="Schleenbecker U."/>
            <person name="Ruckert C."/>
            <person name="Wolfel R."/>
            <person name="Grass G."/>
        </authorList>
    </citation>
    <scope>NUCLEOTIDE SEQUENCE [LARGE SCALE GENOMIC DNA]</scope>
    <source>
        <strain evidence="3 4">7537-G1</strain>
    </source>
</reference>
<gene>
    <name evidence="3" type="ORF">CHH67_15615</name>
</gene>